<proteinExistence type="predicted"/>
<evidence type="ECO:0000256" key="1">
    <source>
        <dbReference type="SAM" id="MobiDB-lite"/>
    </source>
</evidence>
<feature type="compositionally biased region" description="Basic and acidic residues" evidence="1">
    <location>
        <begin position="9"/>
        <end position="20"/>
    </location>
</feature>
<sequence>MTTKGSCCGREREREVGCKERRGRRGGRRREEGGGGRRREEEGGGGDGGEVEGRGILLFSFEAVAAGLRRSSGRFRPWGCRLPTSALEHSPDSISFEHTHRRQEADWTALKTMLHSIALETLAVPIHQDWFDENNAGIQALLDEKHHIQKAYLNDSSSSLKKTAFPAETQSHVRQLAVHKS</sequence>
<evidence type="ECO:0000313" key="3">
    <source>
        <dbReference type="Proteomes" id="UP001148018"/>
    </source>
</evidence>
<feature type="compositionally biased region" description="Basic and acidic residues" evidence="1">
    <location>
        <begin position="29"/>
        <end position="42"/>
    </location>
</feature>
<dbReference type="EMBL" id="JANIIK010000038">
    <property type="protein sequence ID" value="KAJ3609951.1"/>
    <property type="molecule type" value="Genomic_DNA"/>
</dbReference>
<name>A0A9Q0EMY6_9TELE</name>
<dbReference type="AlphaFoldDB" id="A0A9Q0EMY6"/>
<dbReference type="Proteomes" id="UP001148018">
    <property type="component" value="Unassembled WGS sequence"/>
</dbReference>
<reference evidence="2" key="1">
    <citation type="submission" date="2022-07" db="EMBL/GenBank/DDBJ databases">
        <title>Chromosome-level genome of Muraenolepis orangiensis.</title>
        <authorList>
            <person name="Kim J."/>
        </authorList>
    </citation>
    <scope>NUCLEOTIDE SEQUENCE</scope>
    <source>
        <strain evidence="2">KU_S4_2022</strain>
        <tissue evidence="2">Muscle</tissue>
    </source>
</reference>
<protein>
    <submittedName>
        <fullName evidence="2">Uncharacterized protein</fullName>
    </submittedName>
</protein>
<evidence type="ECO:0000313" key="2">
    <source>
        <dbReference type="EMBL" id="KAJ3609951.1"/>
    </source>
</evidence>
<comment type="caution">
    <text evidence="2">The sequence shown here is derived from an EMBL/GenBank/DDBJ whole genome shotgun (WGS) entry which is preliminary data.</text>
</comment>
<accession>A0A9Q0EMY6</accession>
<feature type="region of interest" description="Disordered" evidence="1">
    <location>
        <begin position="1"/>
        <end position="49"/>
    </location>
</feature>
<keyword evidence="3" id="KW-1185">Reference proteome</keyword>
<gene>
    <name evidence="2" type="ORF">NHX12_022045</name>
</gene>
<organism evidence="2 3">
    <name type="scientific">Muraenolepis orangiensis</name>
    <name type="common">Patagonian moray cod</name>
    <dbReference type="NCBI Taxonomy" id="630683"/>
    <lineage>
        <taxon>Eukaryota</taxon>
        <taxon>Metazoa</taxon>
        <taxon>Chordata</taxon>
        <taxon>Craniata</taxon>
        <taxon>Vertebrata</taxon>
        <taxon>Euteleostomi</taxon>
        <taxon>Actinopterygii</taxon>
        <taxon>Neopterygii</taxon>
        <taxon>Teleostei</taxon>
        <taxon>Neoteleostei</taxon>
        <taxon>Acanthomorphata</taxon>
        <taxon>Zeiogadaria</taxon>
        <taxon>Gadariae</taxon>
        <taxon>Gadiformes</taxon>
        <taxon>Muraenolepidoidei</taxon>
        <taxon>Muraenolepididae</taxon>
        <taxon>Muraenolepis</taxon>
    </lineage>
</organism>
<dbReference type="OrthoDB" id="410381at2759"/>